<dbReference type="PANTHER" id="PTHR42852:SF6">
    <property type="entry name" value="THIOL:DISULFIDE INTERCHANGE PROTEIN DSBE"/>
    <property type="match status" value="1"/>
</dbReference>
<feature type="signal peptide" evidence="5">
    <location>
        <begin position="1"/>
        <end position="20"/>
    </location>
</feature>
<evidence type="ECO:0000256" key="2">
    <source>
        <dbReference type="ARBA" id="ARBA00022748"/>
    </source>
</evidence>
<dbReference type="GO" id="GO:0030313">
    <property type="term" value="C:cell envelope"/>
    <property type="evidence" value="ECO:0007669"/>
    <property type="project" value="UniProtKB-SubCell"/>
</dbReference>
<protein>
    <submittedName>
        <fullName evidence="7">Thioredoxin-like protein</fullName>
    </submittedName>
</protein>
<evidence type="ECO:0000259" key="6">
    <source>
        <dbReference type="PROSITE" id="PS51352"/>
    </source>
</evidence>
<dbReference type="SUPFAM" id="SSF52833">
    <property type="entry name" value="Thioredoxin-like"/>
    <property type="match status" value="1"/>
</dbReference>
<evidence type="ECO:0000256" key="5">
    <source>
        <dbReference type="SAM" id="SignalP"/>
    </source>
</evidence>
<keyword evidence="5" id="KW-0732">Signal</keyword>
<dbReference type="InterPro" id="IPR012336">
    <property type="entry name" value="Thioredoxin-like_fold"/>
</dbReference>
<comment type="caution">
    <text evidence="7">The sequence shown here is derived from an EMBL/GenBank/DDBJ whole genome shotgun (WGS) entry which is preliminary data.</text>
</comment>
<evidence type="ECO:0000313" key="7">
    <source>
        <dbReference type="EMBL" id="PZX17232.1"/>
    </source>
</evidence>
<dbReference type="GO" id="GO:0017004">
    <property type="term" value="P:cytochrome complex assembly"/>
    <property type="evidence" value="ECO:0007669"/>
    <property type="project" value="UniProtKB-KW"/>
</dbReference>
<dbReference type="InterPro" id="IPR017937">
    <property type="entry name" value="Thioredoxin_CS"/>
</dbReference>
<evidence type="ECO:0000256" key="3">
    <source>
        <dbReference type="ARBA" id="ARBA00023157"/>
    </source>
</evidence>
<dbReference type="Gene3D" id="3.40.30.10">
    <property type="entry name" value="Glutaredoxin"/>
    <property type="match status" value="1"/>
</dbReference>
<keyword evidence="8" id="KW-1185">Reference proteome</keyword>
<name>A0A2W7P1A7_9BACT</name>
<dbReference type="InterPro" id="IPR036249">
    <property type="entry name" value="Thioredoxin-like_sf"/>
</dbReference>
<dbReference type="Proteomes" id="UP000249239">
    <property type="component" value="Unassembled WGS sequence"/>
</dbReference>
<dbReference type="PROSITE" id="PS51352">
    <property type="entry name" value="THIOREDOXIN_2"/>
    <property type="match status" value="1"/>
</dbReference>
<dbReference type="PROSITE" id="PS00194">
    <property type="entry name" value="THIOREDOXIN_1"/>
    <property type="match status" value="1"/>
</dbReference>
<evidence type="ECO:0000256" key="4">
    <source>
        <dbReference type="ARBA" id="ARBA00023284"/>
    </source>
</evidence>
<evidence type="ECO:0000256" key="1">
    <source>
        <dbReference type="ARBA" id="ARBA00004196"/>
    </source>
</evidence>
<sequence length="797" mass="92095">MTKTFAFLSLALIVSTTMWAQKVIENPRFAATTADYVKITRIELHDTITKVDFEVRYFPKWWISVSSAATYIRNSNGGDKLFVVRAEGIKMNEQHWTPESGLNQYTLYFPALDKNIEKIDFMEESWKIYDLDISGKPYVPTIPVALHGDWLTTDGSNQWTFTFYDNQVIWRDRVWKPQSVTPMGKGYQMQLSNGNETAHLYLNFKKENVLIGTSPKQMQMYSRIQTRKVGAELESDDKFDIKGFTPDTASYSGFIVGYHPKIRKTAMVQYMDVITGQHKKQLIEIAPDGSFSCRLALLNPTQMMFEFGSNQREVVYLEPGKTLFHRMDLAEYNTPFQSYEQYRTRRRLSLYMGESGRLNNELLAMDTLRYFDFNDMMSKVLDMSAADYKAYCLDVMKREQDALKQFASNHAVSSKTYQVKEMSIRFNAFTNILSYKMNKEQAYRKKNQISNPRQSIPLEIEQVAPAFFDFMTADELNDPMSLLVANDYFFLINRLQYHDHVRPAVNFRWVAFKDSLQNRGVTLTEADLAFWDGMIDCKSYDDERKKQAAGLPAVVGDHIDLLNFISIKGYQIIVDQNLKKFFGLDNGLATDFMKSHSFFSVIQSAQRPFNDEERQAIDTAFSVPFIAQYLLKSSDEMQQEIAARIEANKHKTGYKINETPKTESDKIFDAMMANYKGKVVVVDFWATWCGPCRSSIEEMKSVKEELAGKDVEFVYITNDSSPLDTWNLMIPDIKGQHYRVNPDEWNYLSSKFNISGIPHYVLVNKNGEVVNPKFSEARQNESLKRILEAQLLEPAIQ</sequence>
<evidence type="ECO:0000313" key="8">
    <source>
        <dbReference type="Proteomes" id="UP000249239"/>
    </source>
</evidence>
<reference evidence="7 8" key="1">
    <citation type="submission" date="2018-06" db="EMBL/GenBank/DDBJ databases">
        <title>Genomic Encyclopedia of Archaeal and Bacterial Type Strains, Phase II (KMG-II): from individual species to whole genera.</title>
        <authorList>
            <person name="Goeker M."/>
        </authorList>
    </citation>
    <scope>NUCLEOTIDE SEQUENCE [LARGE SCALE GENOMIC DNA]</scope>
    <source>
        <strain evidence="7 8">DSM 6779</strain>
    </source>
</reference>
<dbReference type="AlphaFoldDB" id="A0A2W7P1A7"/>
<accession>A0A2W7P1A7</accession>
<dbReference type="PANTHER" id="PTHR42852">
    <property type="entry name" value="THIOL:DISULFIDE INTERCHANGE PROTEIN DSBE"/>
    <property type="match status" value="1"/>
</dbReference>
<dbReference type="CDD" id="cd02966">
    <property type="entry name" value="TlpA_like_family"/>
    <property type="match status" value="1"/>
</dbReference>
<dbReference type="InterPro" id="IPR013766">
    <property type="entry name" value="Thioredoxin_domain"/>
</dbReference>
<dbReference type="RefSeq" id="WP_111445230.1">
    <property type="nucleotide sequence ID" value="NZ_QKZK01000010.1"/>
</dbReference>
<dbReference type="Pfam" id="PF13905">
    <property type="entry name" value="Thioredoxin_8"/>
    <property type="match status" value="1"/>
</dbReference>
<dbReference type="InterPro" id="IPR050553">
    <property type="entry name" value="Thioredoxin_ResA/DsbE_sf"/>
</dbReference>
<dbReference type="EMBL" id="QKZK01000010">
    <property type="protein sequence ID" value="PZX17232.1"/>
    <property type="molecule type" value="Genomic_DNA"/>
</dbReference>
<comment type="subcellular location">
    <subcellularLocation>
        <location evidence="1">Cell envelope</location>
    </subcellularLocation>
</comment>
<feature type="chain" id="PRO_5016110161" evidence="5">
    <location>
        <begin position="21"/>
        <end position="797"/>
    </location>
</feature>
<gene>
    <name evidence="7" type="ORF">LX69_01547</name>
</gene>
<keyword evidence="2" id="KW-0201">Cytochrome c-type biogenesis</keyword>
<organism evidence="7 8">
    <name type="scientific">Breznakibacter xylanolyticus</name>
    <dbReference type="NCBI Taxonomy" id="990"/>
    <lineage>
        <taxon>Bacteria</taxon>
        <taxon>Pseudomonadati</taxon>
        <taxon>Bacteroidota</taxon>
        <taxon>Bacteroidia</taxon>
        <taxon>Marinilabiliales</taxon>
        <taxon>Marinilabiliaceae</taxon>
        <taxon>Breznakibacter</taxon>
    </lineage>
</organism>
<feature type="domain" description="Thioredoxin" evidence="6">
    <location>
        <begin position="631"/>
        <end position="792"/>
    </location>
</feature>
<keyword evidence="3" id="KW-1015">Disulfide bond</keyword>
<dbReference type="OrthoDB" id="6399635at2"/>
<proteinExistence type="predicted"/>
<keyword evidence="4" id="KW-0676">Redox-active center</keyword>